<dbReference type="EMBL" id="JARBHB010000002">
    <property type="protein sequence ID" value="KAJ8891820.1"/>
    <property type="molecule type" value="Genomic_DNA"/>
</dbReference>
<dbReference type="Proteomes" id="UP001159363">
    <property type="component" value="Chromosome 2"/>
</dbReference>
<evidence type="ECO:0000313" key="2">
    <source>
        <dbReference type="Proteomes" id="UP001159363"/>
    </source>
</evidence>
<accession>A0ABQ9I6A8</accession>
<organism evidence="1 2">
    <name type="scientific">Dryococelus australis</name>
    <dbReference type="NCBI Taxonomy" id="614101"/>
    <lineage>
        <taxon>Eukaryota</taxon>
        <taxon>Metazoa</taxon>
        <taxon>Ecdysozoa</taxon>
        <taxon>Arthropoda</taxon>
        <taxon>Hexapoda</taxon>
        <taxon>Insecta</taxon>
        <taxon>Pterygota</taxon>
        <taxon>Neoptera</taxon>
        <taxon>Polyneoptera</taxon>
        <taxon>Phasmatodea</taxon>
        <taxon>Verophasmatodea</taxon>
        <taxon>Anareolatae</taxon>
        <taxon>Phasmatidae</taxon>
        <taxon>Eurycanthinae</taxon>
        <taxon>Dryococelus</taxon>
    </lineage>
</organism>
<gene>
    <name evidence="1" type="ORF">PR048_004374</name>
</gene>
<name>A0ABQ9I6A8_9NEOP</name>
<keyword evidence="2" id="KW-1185">Reference proteome</keyword>
<comment type="caution">
    <text evidence="1">The sequence shown here is derived from an EMBL/GenBank/DDBJ whole genome shotgun (WGS) entry which is preliminary data.</text>
</comment>
<sequence>MSAYTHQKANSKYINRTRLERASQMHSSDSHKTPYDRVKRCRERKINIKASERVNSTRQWAIDRSIETPCDNGCERYKIAMSSIYVSDSDKWLLFARGRCHCNCLSIENYTRSSCTCATHAEVIRTCTVIFGLECQRLWFKDVALPWQGFSALIITRCLLTNTFSSVERRRPRRTLLLTAPSQWPPRFSEHTLKEVCIYGSVCCTGTILDPYKRMATALLRLDAIRFISSGISSCLCAKPSFTRNLISERTRHLDLLSLQFLHRRGLLPLSKSLVLNCGCLFPRIRPPVVQSIVGAPPFQGAGGYGFELQDRLYLVERRSDTPILDFPWRLVERGKTMRPALYWPISARCLDIHVPDRWPAEGRHDGNIARLARRSDEALEVRVSVELKLLDHIVVALNKRPRSEVAVFADRSEVTLMRRNSEHKKRAQLYEQLSAALNLAIPILKIPRQFEWDMETRSASFAPFLSESHNPFLPPPDARRARQPHAPACTTSCITSRRTDPRAVLHAALGAACRSDGLPLYHTQASPQRASERASGLVRGYSMLVQVGAVGRLRADQNFGNDNTDEYQT</sequence>
<reference evidence="1 2" key="1">
    <citation type="submission" date="2023-02" db="EMBL/GenBank/DDBJ databases">
        <title>LHISI_Scaffold_Assembly.</title>
        <authorList>
            <person name="Stuart O.P."/>
            <person name="Cleave R."/>
            <person name="Magrath M.J.L."/>
            <person name="Mikheyev A.S."/>
        </authorList>
    </citation>
    <scope>NUCLEOTIDE SEQUENCE [LARGE SCALE GENOMIC DNA]</scope>
    <source>
        <strain evidence="1">Daus_M_001</strain>
        <tissue evidence="1">Leg muscle</tissue>
    </source>
</reference>
<evidence type="ECO:0000313" key="1">
    <source>
        <dbReference type="EMBL" id="KAJ8891820.1"/>
    </source>
</evidence>
<protein>
    <submittedName>
        <fullName evidence="1">Uncharacterized protein</fullName>
    </submittedName>
</protein>
<proteinExistence type="predicted"/>